<comment type="similarity">
    <text evidence="1">Belongs to the ATP-dependent AMP-binding enzyme family.</text>
</comment>
<dbReference type="eggNOG" id="COG1022">
    <property type="taxonomic scope" value="Bacteria"/>
</dbReference>
<evidence type="ECO:0000256" key="3">
    <source>
        <dbReference type="ARBA" id="ARBA00022832"/>
    </source>
</evidence>
<keyword evidence="4" id="KW-0443">Lipid metabolism</keyword>
<dbReference type="PROSITE" id="PS00455">
    <property type="entry name" value="AMP_BINDING"/>
    <property type="match status" value="1"/>
</dbReference>
<evidence type="ECO:0000256" key="1">
    <source>
        <dbReference type="ARBA" id="ARBA00006432"/>
    </source>
</evidence>
<keyword evidence="2 7" id="KW-0436">Ligase</keyword>
<evidence type="ECO:0000313" key="8">
    <source>
        <dbReference type="Proteomes" id="UP000035009"/>
    </source>
</evidence>
<evidence type="ECO:0000256" key="5">
    <source>
        <dbReference type="ARBA" id="ARBA00032875"/>
    </source>
</evidence>
<dbReference type="STRING" id="410332.SAMN04488550_2781"/>
<dbReference type="GO" id="GO:0016020">
    <property type="term" value="C:membrane"/>
    <property type="evidence" value="ECO:0007669"/>
    <property type="project" value="TreeGrafter"/>
</dbReference>
<dbReference type="InterPro" id="IPR042099">
    <property type="entry name" value="ANL_N_sf"/>
</dbReference>
<dbReference type="Pfam" id="PF23562">
    <property type="entry name" value="AMP-binding_C_3"/>
    <property type="match status" value="1"/>
</dbReference>
<evidence type="ECO:0000256" key="4">
    <source>
        <dbReference type="ARBA" id="ARBA00023098"/>
    </source>
</evidence>
<protein>
    <recommendedName>
        <fullName evidence="5">Acyl-CoA synthetase</fullName>
    </recommendedName>
</protein>
<dbReference type="EMBL" id="BAOP01000004">
    <property type="protein sequence ID" value="GAC78659.1"/>
    <property type="molecule type" value="Genomic_DNA"/>
</dbReference>
<dbReference type="AlphaFoldDB" id="M3VDQ9"/>
<evidence type="ECO:0000259" key="6">
    <source>
        <dbReference type="Pfam" id="PF00501"/>
    </source>
</evidence>
<dbReference type="InterPro" id="IPR020845">
    <property type="entry name" value="AMP-binding_CS"/>
</dbReference>
<dbReference type="RefSeq" id="WP_008376790.1">
    <property type="nucleotide sequence ID" value="NZ_BAOP01000004.1"/>
</dbReference>
<keyword evidence="8" id="KW-1185">Reference proteome</keyword>
<sequence length="601" mass="64095">MAECRVPAEFNTPKERNASDVLFDIAAATPAKTVFRVQQGTDWLPVSAADAADRVRSLAKGFIASGIKPGDRVALLSSTRIEWTLIDFAIWSAGAVPVPIYDSSSGPQIDWIMRDSAAVAIIAETASHRATVDAVESITDAVAVYQIDDEPGKGIVELFAELGKDVTDAELDERRRHLTAADPATLIYTSGTTGRPKGCMLTHANMLGEIGGVLETPLNTLLGDGKRLLLFLPMAHVLARAINLVAIEAGVEVGYTNNIKDLLPTFAQFRPSLILSVPRVFEKVFNSARQGAHDGGKGKIFDLAADTAVEYSKAVQSGDKPGLILRGKHALFDKLVYAKLRAALGSQCELAISGGAPLGPYLGHFFSGVGIPVYEGYGLTETTAAICVNTPGQVRVGTVGRPIPGNSVRIAEDGEILLSGEVVFAGYWQNEEATANAITDGWFHTGDLGSLDADGYLRITGRKKEIIVTAGGKNVSPAPMEDIMRTHALVSQAMVVGDQRPFVSTLITIDPEAFEGWKARNGKDAGATVADLATDPALCAEVQQAVDQANETVSHAEAIKKFRILPSDFTEETGELTPTLKVKRNVVAEKFAADIEALYKK</sequence>
<dbReference type="Proteomes" id="UP000035009">
    <property type="component" value="Unassembled WGS sequence"/>
</dbReference>
<keyword evidence="3" id="KW-0276">Fatty acid metabolism</keyword>
<dbReference type="Gene3D" id="3.40.50.12780">
    <property type="entry name" value="N-terminal domain of ligase-like"/>
    <property type="match status" value="1"/>
</dbReference>
<feature type="domain" description="AMP-dependent synthetase/ligase" evidence="6">
    <location>
        <begin position="26"/>
        <end position="428"/>
    </location>
</feature>
<dbReference type="PANTHER" id="PTHR43272">
    <property type="entry name" value="LONG-CHAIN-FATTY-ACID--COA LIGASE"/>
    <property type="match status" value="1"/>
</dbReference>
<evidence type="ECO:0000256" key="2">
    <source>
        <dbReference type="ARBA" id="ARBA00022598"/>
    </source>
</evidence>
<dbReference type="OrthoDB" id="9803968at2"/>
<proteinExistence type="inferred from homology"/>
<dbReference type="PANTHER" id="PTHR43272:SF32">
    <property type="entry name" value="AMP-DEPENDENT SYNTHETASE_LIGASE DOMAIN-CONTAINING PROTEIN"/>
    <property type="match status" value="1"/>
</dbReference>
<organism evidence="7 8">
    <name type="scientific">Gordonia malaquae NBRC 108250</name>
    <dbReference type="NCBI Taxonomy" id="1223542"/>
    <lineage>
        <taxon>Bacteria</taxon>
        <taxon>Bacillati</taxon>
        <taxon>Actinomycetota</taxon>
        <taxon>Actinomycetes</taxon>
        <taxon>Mycobacteriales</taxon>
        <taxon>Gordoniaceae</taxon>
        <taxon>Gordonia</taxon>
    </lineage>
</organism>
<dbReference type="SUPFAM" id="SSF56801">
    <property type="entry name" value="Acetyl-CoA synthetase-like"/>
    <property type="match status" value="1"/>
</dbReference>
<dbReference type="CDD" id="cd05907">
    <property type="entry name" value="VL_LC_FACS_like"/>
    <property type="match status" value="1"/>
</dbReference>
<accession>M3VDQ9</accession>
<reference evidence="7 8" key="1">
    <citation type="submission" date="2013-02" db="EMBL/GenBank/DDBJ databases">
        <title>Whole genome shotgun sequence of Gordonia malaquae NBRC 108250.</title>
        <authorList>
            <person name="Yoshida I."/>
            <person name="Hosoyama A."/>
            <person name="Tsuchikane K."/>
            <person name="Ando Y."/>
            <person name="Baba S."/>
            <person name="Ohji S."/>
            <person name="Hamada M."/>
            <person name="Tamura T."/>
            <person name="Yamazoe A."/>
            <person name="Yamazaki S."/>
            <person name="Fujita N."/>
        </authorList>
    </citation>
    <scope>NUCLEOTIDE SEQUENCE [LARGE SCALE GENOMIC DNA]</scope>
    <source>
        <strain evidence="7 8">NBRC 108250</strain>
    </source>
</reference>
<evidence type="ECO:0000313" key="7">
    <source>
        <dbReference type="EMBL" id="GAC78659.1"/>
    </source>
</evidence>
<dbReference type="Pfam" id="PF00501">
    <property type="entry name" value="AMP-binding"/>
    <property type="match status" value="1"/>
</dbReference>
<dbReference type="GO" id="GO:0004467">
    <property type="term" value="F:long-chain fatty acid-CoA ligase activity"/>
    <property type="evidence" value="ECO:0007669"/>
    <property type="project" value="TreeGrafter"/>
</dbReference>
<comment type="caution">
    <text evidence="7">The sequence shown here is derived from an EMBL/GenBank/DDBJ whole genome shotgun (WGS) entry which is preliminary data.</text>
</comment>
<gene>
    <name evidence="7" type="primary">fadD</name>
    <name evidence="7" type="ORF">GM1_004_01040</name>
</gene>
<dbReference type="InterPro" id="IPR000873">
    <property type="entry name" value="AMP-dep_synth/lig_dom"/>
</dbReference>
<name>M3VDQ9_GORML</name>